<comment type="caution">
    <text evidence="1">The sequence shown here is derived from an EMBL/GenBank/DDBJ whole genome shotgun (WGS) entry which is preliminary data.</text>
</comment>
<proteinExistence type="predicted"/>
<organism evidence="1 2">
    <name type="scientific">Candidatus Fervidibacter sacchari</name>
    <dbReference type="NCBI Taxonomy" id="1448929"/>
    <lineage>
        <taxon>Bacteria</taxon>
        <taxon>Candidatus Fervidibacterota</taxon>
        <taxon>Candidatus Fervidibacter</taxon>
    </lineage>
</organism>
<evidence type="ECO:0000313" key="2">
    <source>
        <dbReference type="Proteomes" id="UP001204798"/>
    </source>
</evidence>
<dbReference type="EMBL" id="JANUCP010000005">
    <property type="protein sequence ID" value="MCS3920473.1"/>
    <property type="molecule type" value="Genomic_DNA"/>
</dbReference>
<evidence type="ECO:0008006" key="3">
    <source>
        <dbReference type="Google" id="ProtNLM"/>
    </source>
</evidence>
<reference evidence="1 2" key="1">
    <citation type="submission" date="2022-08" db="EMBL/GenBank/DDBJ databases">
        <title>Bacterial and archaeal communities from various locations to study Microbial Dark Matter (Phase II).</title>
        <authorList>
            <person name="Stepanauskas R."/>
        </authorList>
    </citation>
    <scope>NUCLEOTIDE SEQUENCE [LARGE SCALE GENOMIC DNA]</scope>
    <source>
        <strain evidence="1 2">PD1</strain>
    </source>
</reference>
<dbReference type="InterPro" id="IPR025132">
    <property type="entry name" value="DUF4058"/>
</dbReference>
<keyword evidence="2" id="KW-1185">Reference proteome</keyword>
<name>A0ABT2EU89_9BACT</name>
<gene>
    <name evidence="1" type="ORF">M2350_002902</name>
</gene>
<evidence type="ECO:0000313" key="1">
    <source>
        <dbReference type="EMBL" id="MCS3920473.1"/>
    </source>
</evidence>
<accession>A0ABT2EU89</accession>
<dbReference type="Proteomes" id="UP001204798">
    <property type="component" value="Unassembled WGS sequence"/>
</dbReference>
<dbReference type="RefSeq" id="WP_259099718.1">
    <property type="nucleotide sequence ID" value="NZ_CP130454.1"/>
</dbReference>
<protein>
    <recommendedName>
        <fullName evidence="3">DUF4058 family protein</fullName>
    </recommendedName>
</protein>
<dbReference type="Pfam" id="PF13267">
    <property type="entry name" value="DUF4058"/>
    <property type="match status" value="1"/>
</dbReference>
<sequence length="280" mass="32341">MPSPFPGFDPYLEDERFWHDFHERFIVYAAEELSKIVPSRYRIRIDERATVIAWGGEPKKVLEPDIFLVERRKPVTATTSTHSPVAVASKSKQQPDPAIIVEALIDEEMGESFIAIVDRVGQKLVTVIELLSPTNKQHGERRRQYLEKQRAYLESRVNLVEIDLLRQGEHTVAAPKFVLEGFKPFYGLVSVWRASLPYRFEVYPVKLSERLPRIAIPLLPEDEDAVLDLQSVFDRCYDTAGYAFDIDYTQPPSVPLTSEERIWVERLLAEKRLTTEEPKE</sequence>